<reference evidence="2 3" key="1">
    <citation type="journal article" date="2018" name="Sci. Data">
        <title>The draft genome sequence of cork oak.</title>
        <authorList>
            <person name="Ramos A.M."/>
            <person name="Usie A."/>
            <person name="Barbosa P."/>
            <person name="Barros P.M."/>
            <person name="Capote T."/>
            <person name="Chaves I."/>
            <person name="Simoes F."/>
            <person name="Abreu I."/>
            <person name="Carrasquinho I."/>
            <person name="Faro C."/>
            <person name="Guimaraes J.B."/>
            <person name="Mendonca D."/>
            <person name="Nobrega F."/>
            <person name="Rodrigues L."/>
            <person name="Saibo N.J.M."/>
            <person name="Varela M.C."/>
            <person name="Egas C."/>
            <person name="Matos J."/>
            <person name="Miguel C.M."/>
            <person name="Oliveira M.M."/>
            <person name="Ricardo C.P."/>
            <person name="Goncalves S."/>
        </authorList>
    </citation>
    <scope>NUCLEOTIDE SEQUENCE [LARGE SCALE GENOMIC DNA]</scope>
    <source>
        <strain evidence="3">cv. HL8</strain>
    </source>
</reference>
<evidence type="ECO:0000259" key="1">
    <source>
        <dbReference type="PROSITE" id="PS51746"/>
    </source>
</evidence>
<dbReference type="InterPro" id="IPR001932">
    <property type="entry name" value="PPM-type_phosphatase-like_dom"/>
</dbReference>
<dbReference type="Pfam" id="PF00481">
    <property type="entry name" value="PP2C"/>
    <property type="match status" value="2"/>
</dbReference>
<accession>A0AAW0IRZ5</accession>
<dbReference type="Gene3D" id="3.60.40.10">
    <property type="entry name" value="PPM-type phosphatase domain"/>
    <property type="match status" value="1"/>
</dbReference>
<keyword evidence="3" id="KW-1185">Reference proteome</keyword>
<evidence type="ECO:0000313" key="2">
    <source>
        <dbReference type="EMBL" id="KAK7816941.1"/>
    </source>
</evidence>
<dbReference type="InterPro" id="IPR015655">
    <property type="entry name" value="PP2C"/>
</dbReference>
<dbReference type="Proteomes" id="UP000237347">
    <property type="component" value="Unassembled WGS sequence"/>
</dbReference>
<dbReference type="SUPFAM" id="SSF81606">
    <property type="entry name" value="PP2C-like"/>
    <property type="match status" value="1"/>
</dbReference>
<proteinExistence type="predicted"/>
<dbReference type="PANTHER" id="PTHR47992">
    <property type="entry name" value="PROTEIN PHOSPHATASE"/>
    <property type="match status" value="1"/>
</dbReference>
<name>A0AAW0IRZ5_QUESU</name>
<feature type="domain" description="PPM-type phosphatase" evidence="1">
    <location>
        <begin position="1"/>
        <end position="183"/>
    </location>
</feature>
<feature type="non-terminal residue" evidence="2">
    <location>
        <position position="1"/>
    </location>
</feature>
<evidence type="ECO:0000313" key="3">
    <source>
        <dbReference type="Proteomes" id="UP000237347"/>
    </source>
</evidence>
<organism evidence="2 3">
    <name type="scientific">Quercus suber</name>
    <name type="common">Cork oak</name>
    <dbReference type="NCBI Taxonomy" id="58331"/>
    <lineage>
        <taxon>Eukaryota</taxon>
        <taxon>Viridiplantae</taxon>
        <taxon>Streptophyta</taxon>
        <taxon>Embryophyta</taxon>
        <taxon>Tracheophyta</taxon>
        <taxon>Spermatophyta</taxon>
        <taxon>Magnoliopsida</taxon>
        <taxon>eudicotyledons</taxon>
        <taxon>Gunneridae</taxon>
        <taxon>Pentapetalae</taxon>
        <taxon>rosids</taxon>
        <taxon>fabids</taxon>
        <taxon>Fagales</taxon>
        <taxon>Fagaceae</taxon>
        <taxon>Quercus</taxon>
    </lineage>
</organism>
<dbReference type="EMBL" id="PKMF04000910">
    <property type="protein sequence ID" value="KAK7816941.1"/>
    <property type="molecule type" value="Genomic_DNA"/>
</dbReference>
<comment type="caution">
    <text evidence="2">The sequence shown here is derived from an EMBL/GenBank/DDBJ whole genome shotgun (WGS) entry which is preliminary data.</text>
</comment>
<dbReference type="InterPro" id="IPR036457">
    <property type="entry name" value="PPM-type-like_dom_sf"/>
</dbReference>
<dbReference type="GO" id="GO:0004722">
    <property type="term" value="F:protein serine/threonine phosphatase activity"/>
    <property type="evidence" value="ECO:0007669"/>
    <property type="project" value="InterPro"/>
</dbReference>
<protein>
    <recommendedName>
        <fullName evidence="1">PPM-type phosphatase domain-containing protein</fullName>
    </recommendedName>
</protein>
<dbReference type="SMART" id="SM00332">
    <property type="entry name" value="PP2Cc"/>
    <property type="match status" value="1"/>
</dbReference>
<gene>
    <name evidence="2" type="ORF">CFP56_043434</name>
</gene>
<dbReference type="AlphaFoldDB" id="A0AAW0IRZ5"/>
<sequence length="214" mass="23857">GVSSGACTSSMLLKDGELYVANVGDCRVVLSRKGVAKALRKDHRLTREDERLRIENTNLILFSLSLFKSKSIEITYNILQGGFVHCQNGIWRAQGLLAVSRAIGDLHLKEWIISELEIKRLRLTSDCQFLIMFSDGLWDKVNDQEAVDVVLREKNLLMSCKKLVDMSSSRGSMDDITVMVIDLLNFVTTMLEVSVGIGSDSEAVLEAEAMDELL</sequence>
<dbReference type="PROSITE" id="PS51746">
    <property type="entry name" value="PPM_2"/>
    <property type="match status" value="1"/>
</dbReference>
<dbReference type="CDD" id="cd00143">
    <property type="entry name" value="PP2Cc"/>
    <property type="match status" value="1"/>
</dbReference>